<protein>
    <recommendedName>
        <fullName evidence="1">Polymerase nucleotidyl transferase domain-containing protein</fullName>
    </recommendedName>
</protein>
<reference evidence="3" key="1">
    <citation type="submission" date="2015-07" db="EMBL/GenBank/DDBJ databases">
        <title>Complete genome sequence and phylogenetic analysis of Limnochorda pilosa.</title>
        <authorList>
            <person name="Watanabe M."/>
            <person name="Kojima H."/>
            <person name="Fukui M."/>
        </authorList>
    </citation>
    <scope>NUCLEOTIDE SEQUENCE [LARGE SCALE GENOMIC DNA]</scope>
    <source>
        <strain evidence="3">HC45</strain>
    </source>
</reference>
<feature type="domain" description="Polymerase nucleotidyl transferase" evidence="1">
    <location>
        <begin position="40"/>
        <end position="89"/>
    </location>
</feature>
<dbReference type="Proteomes" id="UP000065807">
    <property type="component" value="Chromosome"/>
</dbReference>
<dbReference type="OrthoDB" id="2050325at2"/>
<dbReference type="CDD" id="cd05403">
    <property type="entry name" value="NT_KNTase_like"/>
    <property type="match status" value="1"/>
</dbReference>
<proteinExistence type="predicted"/>
<reference evidence="3" key="2">
    <citation type="journal article" date="2016" name="Int. J. Syst. Evol. Microbiol.">
        <title>Complete genome sequence and cell structure of Limnochorda pilosa, a Gram-negative spore-former within the phylum Firmicutes.</title>
        <authorList>
            <person name="Watanabe M."/>
            <person name="Kojima H."/>
            <person name="Fukui M."/>
        </authorList>
    </citation>
    <scope>NUCLEOTIDE SEQUENCE [LARGE SCALE GENOMIC DNA]</scope>
    <source>
        <strain evidence="3">HC45</strain>
    </source>
</reference>
<dbReference type="GO" id="GO:0016779">
    <property type="term" value="F:nucleotidyltransferase activity"/>
    <property type="evidence" value="ECO:0007669"/>
    <property type="project" value="InterPro"/>
</dbReference>
<evidence type="ECO:0000259" key="1">
    <source>
        <dbReference type="Pfam" id="PF01909"/>
    </source>
</evidence>
<accession>A0A0K2SJ76</accession>
<dbReference type="Gene3D" id="3.30.460.10">
    <property type="entry name" value="Beta Polymerase, domain 2"/>
    <property type="match status" value="1"/>
</dbReference>
<dbReference type="InterPro" id="IPR024700">
    <property type="entry name" value="UCP020217"/>
</dbReference>
<dbReference type="PIRSF" id="PIRSF020217">
    <property type="entry name" value="UCP020217"/>
    <property type="match status" value="1"/>
</dbReference>
<keyword evidence="3" id="KW-1185">Reference proteome</keyword>
<dbReference type="AlphaFoldDB" id="A0A0K2SJ76"/>
<sequence length="129" mass="14681">MRRDMGEGAFQEYVSGWKRRLEAREAARRERTRVAWAEARRLASILKRDFGATEVQVFGSLALDAKGVKRFREDSDIDLAVRGVRPDQFFQATGRLLSESAFSVDLVDMDDCAPEWRARIAREGVTLDA</sequence>
<dbReference type="KEGG" id="lpil:LIP_1042"/>
<dbReference type="InterPro" id="IPR002934">
    <property type="entry name" value="Polymerase_NTP_transf_dom"/>
</dbReference>
<dbReference type="SUPFAM" id="SSF81301">
    <property type="entry name" value="Nucleotidyltransferase"/>
    <property type="match status" value="1"/>
</dbReference>
<gene>
    <name evidence="2" type="ORF">LIP_1042</name>
</gene>
<dbReference type="InterPro" id="IPR043519">
    <property type="entry name" value="NT_sf"/>
</dbReference>
<dbReference type="STRING" id="1555112.LIP_1042"/>
<evidence type="ECO:0000313" key="2">
    <source>
        <dbReference type="EMBL" id="BAS26899.1"/>
    </source>
</evidence>
<name>A0A0K2SJ76_LIMPI</name>
<organism evidence="2 3">
    <name type="scientific">Limnochorda pilosa</name>
    <dbReference type="NCBI Taxonomy" id="1555112"/>
    <lineage>
        <taxon>Bacteria</taxon>
        <taxon>Bacillati</taxon>
        <taxon>Bacillota</taxon>
        <taxon>Limnochordia</taxon>
        <taxon>Limnochordales</taxon>
        <taxon>Limnochordaceae</taxon>
        <taxon>Limnochorda</taxon>
    </lineage>
</organism>
<dbReference type="EMBL" id="AP014924">
    <property type="protein sequence ID" value="BAS26899.1"/>
    <property type="molecule type" value="Genomic_DNA"/>
</dbReference>
<dbReference type="Pfam" id="PF01909">
    <property type="entry name" value="NTP_transf_2"/>
    <property type="match status" value="1"/>
</dbReference>
<evidence type="ECO:0000313" key="3">
    <source>
        <dbReference type="Proteomes" id="UP000065807"/>
    </source>
</evidence>
<dbReference type="RefSeq" id="WP_144440333.1">
    <property type="nucleotide sequence ID" value="NZ_AP014924.1"/>
</dbReference>